<feature type="transmembrane region" description="Helical" evidence="6">
    <location>
        <begin position="548"/>
        <end position="573"/>
    </location>
</feature>
<dbReference type="GO" id="GO:0016020">
    <property type="term" value="C:membrane"/>
    <property type="evidence" value="ECO:0007669"/>
    <property type="project" value="UniProtKB-SubCell"/>
</dbReference>
<evidence type="ECO:0000313" key="8">
    <source>
        <dbReference type="Proteomes" id="UP000324897"/>
    </source>
</evidence>
<dbReference type="Pfam" id="PF00854">
    <property type="entry name" value="PTR2"/>
    <property type="match status" value="1"/>
</dbReference>
<dbReference type="EMBL" id="RWGY01000013">
    <property type="protein sequence ID" value="TVU25684.1"/>
    <property type="molecule type" value="Genomic_DNA"/>
</dbReference>
<dbReference type="Gene3D" id="1.20.1250.20">
    <property type="entry name" value="MFS general substrate transporter like domains"/>
    <property type="match status" value="1"/>
</dbReference>
<comment type="caution">
    <text evidence="7">The sequence shown here is derived from an EMBL/GenBank/DDBJ whole genome shotgun (WGS) entry which is preliminary data.</text>
</comment>
<keyword evidence="3 6" id="KW-0812">Transmembrane</keyword>
<name>A0A5J9UQM1_9POAL</name>
<dbReference type="GO" id="GO:0022857">
    <property type="term" value="F:transmembrane transporter activity"/>
    <property type="evidence" value="ECO:0007669"/>
    <property type="project" value="InterPro"/>
</dbReference>
<dbReference type="InterPro" id="IPR036259">
    <property type="entry name" value="MFS_trans_sf"/>
</dbReference>
<evidence type="ECO:0000256" key="4">
    <source>
        <dbReference type="ARBA" id="ARBA00022989"/>
    </source>
</evidence>
<dbReference type="InterPro" id="IPR000109">
    <property type="entry name" value="POT_fam"/>
</dbReference>
<evidence type="ECO:0000256" key="6">
    <source>
        <dbReference type="SAM" id="Phobius"/>
    </source>
</evidence>
<comment type="similarity">
    <text evidence="2">Belongs to the major facilitator superfamily. Proton-dependent oligopeptide transporter (POT/PTR) (TC 2.A.17) family.</text>
</comment>
<proteinExistence type="inferred from homology"/>
<protein>
    <recommendedName>
        <fullName evidence="9">Major facilitator superfamily (MFS) profile domain-containing protein</fullName>
    </recommendedName>
</protein>
<feature type="transmembrane region" description="Helical" evidence="6">
    <location>
        <begin position="150"/>
        <end position="178"/>
    </location>
</feature>
<dbReference type="AlphaFoldDB" id="A0A5J9UQM1"/>
<feature type="transmembrane region" description="Helical" evidence="6">
    <location>
        <begin position="503"/>
        <end position="523"/>
    </location>
</feature>
<dbReference type="Gramene" id="TVU25684">
    <property type="protein sequence ID" value="TVU25684"/>
    <property type="gene ID" value="EJB05_28189"/>
</dbReference>
<evidence type="ECO:0000313" key="7">
    <source>
        <dbReference type="EMBL" id="TVU25684.1"/>
    </source>
</evidence>
<keyword evidence="8" id="KW-1185">Reference proteome</keyword>
<dbReference type="Proteomes" id="UP000324897">
    <property type="component" value="Chromosome 2"/>
</dbReference>
<keyword evidence="4 6" id="KW-1133">Transmembrane helix</keyword>
<evidence type="ECO:0000256" key="5">
    <source>
        <dbReference type="ARBA" id="ARBA00023136"/>
    </source>
</evidence>
<comment type="subcellular location">
    <subcellularLocation>
        <location evidence="1">Membrane</location>
        <topology evidence="1">Multi-pass membrane protein</topology>
    </subcellularLocation>
</comment>
<feature type="transmembrane region" description="Helical" evidence="6">
    <location>
        <begin position="425"/>
        <end position="442"/>
    </location>
</feature>
<reference evidence="7 8" key="1">
    <citation type="journal article" date="2019" name="Sci. Rep.">
        <title>A high-quality genome of Eragrostis curvula grass provides insights into Poaceae evolution and supports new strategies to enhance forage quality.</title>
        <authorList>
            <person name="Carballo J."/>
            <person name="Santos B.A.C.M."/>
            <person name="Zappacosta D."/>
            <person name="Garbus I."/>
            <person name="Selva J.P."/>
            <person name="Gallo C.A."/>
            <person name="Diaz A."/>
            <person name="Albertini E."/>
            <person name="Caccamo M."/>
            <person name="Echenique V."/>
        </authorList>
    </citation>
    <scope>NUCLEOTIDE SEQUENCE [LARGE SCALE GENOMIC DNA]</scope>
    <source>
        <strain evidence="8">cv. Victoria</strain>
        <tissue evidence="7">Leaf</tissue>
    </source>
</reference>
<accession>A0A5J9UQM1</accession>
<dbReference type="PANTHER" id="PTHR11654">
    <property type="entry name" value="OLIGOPEPTIDE TRANSPORTER-RELATED"/>
    <property type="match status" value="1"/>
</dbReference>
<gene>
    <name evidence="7" type="ORF">EJB05_28189</name>
</gene>
<evidence type="ECO:0000256" key="2">
    <source>
        <dbReference type="ARBA" id="ARBA00005982"/>
    </source>
</evidence>
<evidence type="ECO:0000256" key="3">
    <source>
        <dbReference type="ARBA" id="ARBA00022692"/>
    </source>
</evidence>
<dbReference type="OrthoDB" id="8904098at2759"/>
<sequence length="591" mass="65309">MECAQEDEQVYLSIKGGLQTIPIIIGTSEACERIVSAAISTNIIIYLTKEYHMGAATSAVVIFIYQAATNFLPILGAIVSDGLLGRFLTIQLTLFACTIVRSNYSIILKLFSLTYGTVLLWLTTMIPQLVTDNCGINTQSNHACHSPTTLQLFVLFTSLAFLSIGASGVRPCTLAFGIDQFVHLSGAEKDRALKVLFDWYFVSLGGSQIISLTLLVYLQDKIGWKVGFAIPVVLMALVTILNTAASPLYIKVKPQKSIWVSLVQVIFAAIKNRRIQFPQEGNGVQYHNTRGRAMVPSRKIRFLNKACVIRMHADSSDTEVFTTNQWNVCTVEQVEDIKQTLNVVPLWSAMIISLLIQQSQSFRVLQADTMDRRVGATNFQIPAGSIPIFEVITFTLWSGCYDKYIIPFLQKITGRETVLSHKQRMGIGLIFSIATAFAASVVEATRRNKAIRQGLEYNANGTVSMSAMWLAPQCVFSGLTSAFGSVGQIEFYYSVLPKTMGSLALALLLLATGIANIAATVIVKLVKTATTVGGREGWLSDNLNQGHYDYYCFLLALLGIANFMYFLACCYWFEEPIPNQLVESHDEDEEI</sequence>
<feature type="non-terminal residue" evidence="7">
    <location>
        <position position="591"/>
    </location>
</feature>
<evidence type="ECO:0000256" key="1">
    <source>
        <dbReference type="ARBA" id="ARBA00004141"/>
    </source>
</evidence>
<feature type="transmembrane region" description="Helical" evidence="6">
    <location>
        <begin position="199"/>
        <end position="218"/>
    </location>
</feature>
<keyword evidence="5 6" id="KW-0472">Membrane</keyword>
<organism evidence="7 8">
    <name type="scientific">Eragrostis curvula</name>
    <name type="common">weeping love grass</name>
    <dbReference type="NCBI Taxonomy" id="38414"/>
    <lineage>
        <taxon>Eukaryota</taxon>
        <taxon>Viridiplantae</taxon>
        <taxon>Streptophyta</taxon>
        <taxon>Embryophyta</taxon>
        <taxon>Tracheophyta</taxon>
        <taxon>Spermatophyta</taxon>
        <taxon>Magnoliopsida</taxon>
        <taxon>Liliopsida</taxon>
        <taxon>Poales</taxon>
        <taxon>Poaceae</taxon>
        <taxon>PACMAD clade</taxon>
        <taxon>Chloridoideae</taxon>
        <taxon>Eragrostideae</taxon>
        <taxon>Eragrostidinae</taxon>
        <taxon>Eragrostis</taxon>
    </lineage>
</organism>
<feature type="transmembrane region" description="Helical" evidence="6">
    <location>
        <begin position="110"/>
        <end position="130"/>
    </location>
</feature>
<evidence type="ECO:0008006" key="9">
    <source>
        <dbReference type="Google" id="ProtNLM"/>
    </source>
</evidence>
<feature type="transmembrane region" description="Helical" evidence="6">
    <location>
        <begin position="224"/>
        <end position="250"/>
    </location>
</feature>